<dbReference type="AlphaFoldDB" id="A0A0B6YQ62"/>
<feature type="non-terminal residue" evidence="1">
    <location>
        <position position="64"/>
    </location>
</feature>
<sequence length="64" mass="7305">MPGKEVFPPTFCKDQNFFLNTKKSNIMSTDKAKSQPKIIINNEGIENVSYFKYLGSIVTNNRDC</sequence>
<protein>
    <recommendedName>
        <fullName evidence="2">Reverse transcriptase domain-containing protein</fullName>
    </recommendedName>
</protein>
<reference evidence="1" key="1">
    <citation type="submission" date="2014-12" db="EMBL/GenBank/DDBJ databases">
        <title>Insight into the proteome of Arion vulgaris.</title>
        <authorList>
            <person name="Aradska J."/>
            <person name="Bulat T."/>
            <person name="Smidak R."/>
            <person name="Sarate P."/>
            <person name="Gangsoo J."/>
            <person name="Sialana F."/>
            <person name="Bilban M."/>
            <person name="Lubec G."/>
        </authorList>
    </citation>
    <scope>NUCLEOTIDE SEQUENCE</scope>
    <source>
        <tissue evidence="1">Skin</tissue>
    </source>
</reference>
<name>A0A0B6YQ62_9EUPU</name>
<gene>
    <name evidence="1" type="primary">ORF32956</name>
</gene>
<evidence type="ECO:0008006" key="2">
    <source>
        <dbReference type="Google" id="ProtNLM"/>
    </source>
</evidence>
<organism evidence="1">
    <name type="scientific">Arion vulgaris</name>
    <dbReference type="NCBI Taxonomy" id="1028688"/>
    <lineage>
        <taxon>Eukaryota</taxon>
        <taxon>Metazoa</taxon>
        <taxon>Spiralia</taxon>
        <taxon>Lophotrochozoa</taxon>
        <taxon>Mollusca</taxon>
        <taxon>Gastropoda</taxon>
        <taxon>Heterobranchia</taxon>
        <taxon>Euthyneura</taxon>
        <taxon>Panpulmonata</taxon>
        <taxon>Eupulmonata</taxon>
        <taxon>Stylommatophora</taxon>
        <taxon>Helicina</taxon>
        <taxon>Arionoidea</taxon>
        <taxon>Arionidae</taxon>
        <taxon>Arion</taxon>
    </lineage>
</organism>
<accession>A0A0B6YQ62</accession>
<proteinExistence type="predicted"/>
<evidence type="ECO:0000313" key="1">
    <source>
        <dbReference type="EMBL" id="CEK58399.1"/>
    </source>
</evidence>
<dbReference type="EMBL" id="HACG01011534">
    <property type="protein sequence ID" value="CEK58399.1"/>
    <property type="molecule type" value="Transcribed_RNA"/>
</dbReference>